<accession>A0A1F6VHU1</accession>
<reference evidence="1 2" key="1">
    <citation type="journal article" date="2016" name="Nat. Commun.">
        <title>Thousands of microbial genomes shed light on interconnected biogeochemical processes in an aquifer system.</title>
        <authorList>
            <person name="Anantharaman K."/>
            <person name="Brown C.T."/>
            <person name="Hug L.A."/>
            <person name="Sharon I."/>
            <person name="Castelle C.J."/>
            <person name="Probst A.J."/>
            <person name="Thomas B.C."/>
            <person name="Singh A."/>
            <person name="Wilkins M.J."/>
            <person name="Karaoz U."/>
            <person name="Brodie E.L."/>
            <person name="Williams K.H."/>
            <person name="Hubbard S.S."/>
            <person name="Banfield J.F."/>
        </authorList>
    </citation>
    <scope>NUCLEOTIDE SEQUENCE [LARGE SCALE GENOMIC DNA]</scope>
</reference>
<gene>
    <name evidence="1" type="ORF">A2824_01640</name>
</gene>
<proteinExistence type="predicted"/>
<name>A0A1F6VHU1_9BACT</name>
<evidence type="ECO:0000313" key="2">
    <source>
        <dbReference type="Proteomes" id="UP000178059"/>
    </source>
</evidence>
<dbReference type="AlphaFoldDB" id="A0A1F6VHU1"/>
<protein>
    <submittedName>
        <fullName evidence="1">Uncharacterized protein</fullName>
    </submittedName>
</protein>
<sequence length="197" mass="23271">MKGKSFLVGKPVIQNINYSELGSAVKNLTIDPEIQKSIVEKFRDEINKELVEKVSFRLIRPVPDCSEQDSFVERFNKAGRIYGFESVNEAEFILFNPGIFKKLLHQRKFQIGFLDGTLFKKRQSDGENNFYPIIKRELLRSFLSKRKRELTFFTDAVFLRKDTFICVKEVKNSTSFIKEQNYLRKRMRNRIPVSLHY</sequence>
<dbReference type="Proteomes" id="UP000178059">
    <property type="component" value="Unassembled WGS sequence"/>
</dbReference>
<evidence type="ECO:0000313" key="1">
    <source>
        <dbReference type="EMBL" id="OGI69227.1"/>
    </source>
</evidence>
<comment type="caution">
    <text evidence="1">The sequence shown here is derived from an EMBL/GenBank/DDBJ whole genome shotgun (WGS) entry which is preliminary data.</text>
</comment>
<organism evidence="1 2">
    <name type="scientific">Candidatus Nomurabacteria bacterium RIFCSPHIGHO2_01_FULL_42_16</name>
    <dbReference type="NCBI Taxonomy" id="1801743"/>
    <lineage>
        <taxon>Bacteria</taxon>
        <taxon>Candidatus Nomuraibacteriota</taxon>
    </lineage>
</organism>
<dbReference type="EMBL" id="MFTT01000030">
    <property type="protein sequence ID" value="OGI69227.1"/>
    <property type="molecule type" value="Genomic_DNA"/>
</dbReference>